<proteinExistence type="inferred from homology"/>
<dbReference type="Gene3D" id="1.25.40.10">
    <property type="entry name" value="Tetratricopeptide repeat domain"/>
    <property type="match status" value="3"/>
</dbReference>
<feature type="region of interest" description="Disordered" evidence="6">
    <location>
        <begin position="1"/>
        <end position="33"/>
    </location>
</feature>
<dbReference type="Proteomes" id="UP000015241">
    <property type="component" value="Unassembled WGS sequence"/>
</dbReference>
<evidence type="ECO:0000313" key="7">
    <source>
        <dbReference type="EMBL" id="EPS95999.1"/>
    </source>
</evidence>
<evidence type="ECO:0000256" key="4">
    <source>
        <dbReference type="ARBA" id="ARBA00044511"/>
    </source>
</evidence>
<comment type="similarity">
    <text evidence="1">Belongs to the CCM1 family.</text>
</comment>
<feature type="repeat" description="PPR" evidence="5">
    <location>
        <begin position="522"/>
        <end position="556"/>
    </location>
</feature>
<evidence type="ECO:0000256" key="2">
    <source>
        <dbReference type="ARBA" id="ARBA00022737"/>
    </source>
</evidence>
<dbReference type="Pfam" id="PF13812">
    <property type="entry name" value="PPR_3"/>
    <property type="match status" value="3"/>
</dbReference>
<comment type="subunit">
    <text evidence="4">Binds to mitochondrial small subunit 15S rRNA.</text>
</comment>
<name>S8FBS5_FOMSC</name>
<dbReference type="EMBL" id="KE504196">
    <property type="protein sequence ID" value="EPS95999.1"/>
    <property type="molecule type" value="Genomic_DNA"/>
</dbReference>
<dbReference type="PANTHER" id="PTHR47447:SF24">
    <property type="entry name" value="PENTATRICOPEPTIDE REPEAT-CONTAINING PROTEIN"/>
    <property type="match status" value="1"/>
</dbReference>
<protein>
    <recommendedName>
        <fullName evidence="9">Pentacotripeptide-repeat region of PRORP domain-containing protein</fullName>
    </recommendedName>
</protein>
<evidence type="ECO:0000256" key="3">
    <source>
        <dbReference type="ARBA" id="ARBA00044493"/>
    </source>
</evidence>
<dbReference type="AlphaFoldDB" id="S8FBS5"/>
<feature type="repeat" description="PPR" evidence="5">
    <location>
        <begin position="707"/>
        <end position="741"/>
    </location>
</feature>
<accession>S8FBS5</accession>
<evidence type="ECO:0000256" key="6">
    <source>
        <dbReference type="SAM" id="MobiDB-lite"/>
    </source>
</evidence>
<dbReference type="PROSITE" id="PS51375">
    <property type="entry name" value="PPR"/>
    <property type="match status" value="3"/>
</dbReference>
<keyword evidence="2" id="KW-0677">Repeat</keyword>
<dbReference type="InterPro" id="IPR002885">
    <property type="entry name" value="PPR_rpt"/>
</dbReference>
<gene>
    <name evidence="7" type="ORF">FOMPIDRAFT_1025561</name>
</gene>
<evidence type="ECO:0000256" key="1">
    <source>
        <dbReference type="ARBA" id="ARBA00006192"/>
    </source>
</evidence>
<dbReference type="NCBIfam" id="TIGR00756">
    <property type="entry name" value="PPR"/>
    <property type="match status" value="1"/>
</dbReference>
<evidence type="ECO:0000256" key="5">
    <source>
        <dbReference type="PROSITE-ProRule" id="PRU00708"/>
    </source>
</evidence>
<reference evidence="7 8" key="1">
    <citation type="journal article" date="2012" name="Science">
        <title>The Paleozoic origin of enzymatic lignin decomposition reconstructed from 31 fungal genomes.</title>
        <authorList>
            <person name="Floudas D."/>
            <person name="Binder M."/>
            <person name="Riley R."/>
            <person name="Barry K."/>
            <person name="Blanchette R.A."/>
            <person name="Henrissat B."/>
            <person name="Martinez A.T."/>
            <person name="Otillar R."/>
            <person name="Spatafora J.W."/>
            <person name="Yadav J.S."/>
            <person name="Aerts A."/>
            <person name="Benoit I."/>
            <person name="Boyd A."/>
            <person name="Carlson A."/>
            <person name="Copeland A."/>
            <person name="Coutinho P.M."/>
            <person name="de Vries R.P."/>
            <person name="Ferreira P."/>
            <person name="Findley K."/>
            <person name="Foster B."/>
            <person name="Gaskell J."/>
            <person name="Glotzer D."/>
            <person name="Gorecki P."/>
            <person name="Heitman J."/>
            <person name="Hesse C."/>
            <person name="Hori C."/>
            <person name="Igarashi K."/>
            <person name="Jurgens J.A."/>
            <person name="Kallen N."/>
            <person name="Kersten P."/>
            <person name="Kohler A."/>
            <person name="Kuees U."/>
            <person name="Kumar T.K.A."/>
            <person name="Kuo A."/>
            <person name="LaButti K."/>
            <person name="Larrondo L.F."/>
            <person name="Lindquist E."/>
            <person name="Ling A."/>
            <person name="Lombard V."/>
            <person name="Lucas S."/>
            <person name="Lundell T."/>
            <person name="Martin R."/>
            <person name="McLaughlin D.J."/>
            <person name="Morgenstern I."/>
            <person name="Morin E."/>
            <person name="Murat C."/>
            <person name="Nagy L.G."/>
            <person name="Nolan M."/>
            <person name="Ohm R.A."/>
            <person name="Patyshakuliyeva A."/>
            <person name="Rokas A."/>
            <person name="Ruiz-Duenas F.J."/>
            <person name="Sabat G."/>
            <person name="Salamov A."/>
            <person name="Samejima M."/>
            <person name="Schmutz J."/>
            <person name="Slot J.C."/>
            <person name="St John F."/>
            <person name="Stenlid J."/>
            <person name="Sun H."/>
            <person name="Sun S."/>
            <person name="Syed K."/>
            <person name="Tsang A."/>
            <person name="Wiebenga A."/>
            <person name="Young D."/>
            <person name="Pisabarro A."/>
            <person name="Eastwood D.C."/>
            <person name="Martin F."/>
            <person name="Cullen D."/>
            <person name="Grigoriev I.V."/>
            <person name="Hibbett D.S."/>
        </authorList>
    </citation>
    <scope>NUCLEOTIDE SEQUENCE</scope>
    <source>
        <strain evidence="8">FP-58527</strain>
    </source>
</reference>
<feature type="repeat" description="PPR" evidence="5">
    <location>
        <begin position="630"/>
        <end position="665"/>
    </location>
</feature>
<dbReference type="OrthoDB" id="185373at2759"/>
<dbReference type="STRING" id="743788.S8FBS5"/>
<comment type="function">
    <text evidence="3">Regulates mitochondrial small subunit maturation by controlling 15S rRNA 5'-end processing. Localizes to the 5' precursor of the 15S rRNA in a position that is subsequently occupied by mS47 in the mature yeast mtSSU. Uses structure and sequence-specific RNA recognition, binding to a single-stranded region of the precursor and specifically recognizing bases -6 to -1. The exchange of Ccm1 for mS47 is coupled to the irreversible removal of precursor rRNA that is accompanied by conformational changes of the mitoribosomal proteins uS5m and mS26. These conformational changes signal completion of 5'-end rRNA processing through protection of the mature 5'-end of the 15S rRNA and stabilization of mS47. The removal of the 5' precursor together with the dissociation of Ccm1 may be catalyzed by the 5'-3' exoribonuclease Pet127. Involved in the specific removal of group I introns in mitochondrial encoded transcripts.</text>
</comment>
<dbReference type="HOGENOM" id="CLU_007929_0_0_1"/>
<dbReference type="PANTHER" id="PTHR47447">
    <property type="entry name" value="OS03G0856100 PROTEIN"/>
    <property type="match status" value="1"/>
</dbReference>
<dbReference type="eggNOG" id="KOG4197">
    <property type="taxonomic scope" value="Eukaryota"/>
</dbReference>
<keyword evidence="8" id="KW-1185">Reference proteome</keyword>
<evidence type="ECO:0008006" key="9">
    <source>
        <dbReference type="Google" id="ProtNLM"/>
    </source>
</evidence>
<dbReference type="InterPro" id="IPR011990">
    <property type="entry name" value="TPR-like_helical_dom_sf"/>
</dbReference>
<feature type="region of interest" description="Disordered" evidence="6">
    <location>
        <begin position="961"/>
        <end position="982"/>
    </location>
</feature>
<organism evidence="7 8">
    <name type="scientific">Fomitopsis schrenkii</name>
    <name type="common">Brown rot fungus</name>
    <dbReference type="NCBI Taxonomy" id="2126942"/>
    <lineage>
        <taxon>Eukaryota</taxon>
        <taxon>Fungi</taxon>
        <taxon>Dikarya</taxon>
        <taxon>Basidiomycota</taxon>
        <taxon>Agaricomycotina</taxon>
        <taxon>Agaricomycetes</taxon>
        <taxon>Polyporales</taxon>
        <taxon>Fomitopsis</taxon>
    </lineage>
</organism>
<sequence length="1153" mass="129153">MAVKTAGSALPSDFFTPHPRRAKGKERAAPGRDCPDVTAFSCATPPPCTGAKRASSIRSNVSRLRARRLSTRKTMHAPTREPLPPIEPFARSLLMAQCRHASSLPEPAAASGSSTPAWQVHRWHQSIRDYSSGRTSDLEEAWRAFEGLCRADGCESLEVHDMLDFASRIVAAATDRHLDTVLPETLRELGGMVLGITRSLSPRLADGSLLPDRLRNRCLMVSAAAMEGTIDAATEGLDELLVTPADDINVRPRQHVAEVLTVYVTALYIHQSAQSVLEFLLRSWPSLAPYLSRAQNIHVPEEAWAQVQKLRRRLADILVRVEQPTLILAELEKALTPFQQQRFGEYLIGVFRRMGEALIAFDVLEAVRTVRVPLSPSTLLDVVKALVRDDLFGQANDLFASSSKYITKDKDFDAYQEAGLYLFAHQGDVPRAQQYYGRLVQRQAVNASHTALMLHAHAVNGDTRRVAELFYHFFPPIASSQQVQPPSIYHYTAVILAYAKKGDLLGMNTWLASMGKAGIPPDAHVYNIILKSFAQRGDLSLIADLMDRMRTQGILPSRHSYTTILAVFAERHDVLAAEDIYKKALKDGIIPDRKMISALMDVYVQSGEWRGVVRTFDYLKASIRRGVRLSIEVYNTLLKAYVLIGAPFRVVANLFQKIEETGLRPDAHSFSLLIQSACDSGLMHIAKDLLEELDKLATEGTTHVRLNVYVLTIMMGGWLRIGERARARRAYNRMRMLGIQPSAITYAAIVKEYATDKSNAGLQIAQEFVRNLASPEATEQTWMETSSSREDALNTLFAPLLSAYARRRRPDAVEGLVAQIEEAGGAHTLGTLTQLLDVYRRTDNGEAVRKLWPRIYEKAVQHSQANALLTDLDREDTHDVRGLGLTLCIPLSIYVDAMSSAGFHDDVARTWLQLQKARLSFDSHNWNHLAVALVRAGQPERAFQVVEKVIIPARRRLVSQVTAQRDRNPDSPVVERSADASSLSVEEEEAFIDGMISEGDLPDGETLDTQSYLSPLRDRRTWEVKTATRKGGEDLESHPNDFAHGLYILHQVAPSWHEWKPHTLLLVMLQDVMRHLSRGRVIQPVRPVGAGPEMFPSMKELRERRARAAQILRNIRQTCPNTLRVLERISMKHKSVRVRAIEKRIQRDGAIHY</sequence>
<dbReference type="InParanoid" id="S8FBS5"/>
<evidence type="ECO:0000313" key="8">
    <source>
        <dbReference type="Proteomes" id="UP000015241"/>
    </source>
</evidence>